<evidence type="ECO:0000313" key="3">
    <source>
        <dbReference type="EMBL" id="CAB4214237.1"/>
    </source>
</evidence>
<dbReference type="EMBL" id="LR797406">
    <property type="protein sequence ID" value="CAB4214237.1"/>
    <property type="molecule type" value="Genomic_DNA"/>
</dbReference>
<evidence type="ECO:0000313" key="2">
    <source>
        <dbReference type="EMBL" id="CAB4171222.1"/>
    </source>
</evidence>
<accession>A0A6J5SIW0</accession>
<proteinExistence type="predicted"/>
<name>A0A6J5SIW0_9CAUD</name>
<dbReference type="EMBL" id="LR796767">
    <property type="protein sequence ID" value="CAB4164361.1"/>
    <property type="molecule type" value="Genomic_DNA"/>
</dbReference>
<sequence length="67" mass="7684">MNETLKVILIAVVLIGAFGLVGTMDLEDEIQQDERYCHMRSIWEANKHIDAAVRPGWPNYKPEIKCL</sequence>
<reference evidence="3" key="1">
    <citation type="submission" date="2020-05" db="EMBL/GenBank/DDBJ databases">
        <authorList>
            <person name="Chiriac C."/>
            <person name="Salcher M."/>
            <person name="Ghai R."/>
            <person name="Kavagutti S V."/>
        </authorList>
    </citation>
    <scope>NUCLEOTIDE SEQUENCE</scope>
</reference>
<dbReference type="EMBL" id="LR796862">
    <property type="protein sequence ID" value="CAB4171222.1"/>
    <property type="molecule type" value="Genomic_DNA"/>
</dbReference>
<evidence type="ECO:0000313" key="1">
    <source>
        <dbReference type="EMBL" id="CAB4164361.1"/>
    </source>
</evidence>
<organism evidence="3">
    <name type="scientific">uncultured Caudovirales phage</name>
    <dbReference type="NCBI Taxonomy" id="2100421"/>
    <lineage>
        <taxon>Viruses</taxon>
        <taxon>Duplodnaviria</taxon>
        <taxon>Heunggongvirae</taxon>
        <taxon>Uroviricota</taxon>
        <taxon>Caudoviricetes</taxon>
        <taxon>Peduoviridae</taxon>
        <taxon>Maltschvirus</taxon>
        <taxon>Maltschvirus maltsch</taxon>
    </lineage>
</organism>
<gene>
    <name evidence="3" type="ORF">UFOVP1453_24</name>
    <name evidence="1" type="ORF">UFOVP832_19</name>
    <name evidence="2" type="ORF">UFOVP919_6</name>
</gene>
<protein>
    <submittedName>
        <fullName evidence="3">Uncharacterized protein</fullName>
    </submittedName>
</protein>